<evidence type="ECO:0000256" key="2">
    <source>
        <dbReference type="ARBA" id="ARBA00022452"/>
    </source>
</evidence>
<keyword evidence="5" id="KW-0998">Cell outer membrane</keyword>
<dbReference type="SUPFAM" id="SSF56954">
    <property type="entry name" value="Outer membrane efflux proteins (OEP)"/>
    <property type="match status" value="1"/>
</dbReference>
<protein>
    <recommendedName>
        <fullName evidence="9">Transporter</fullName>
    </recommendedName>
</protein>
<dbReference type="GO" id="GO:0015562">
    <property type="term" value="F:efflux transmembrane transporter activity"/>
    <property type="evidence" value="ECO:0007669"/>
    <property type="project" value="InterPro"/>
</dbReference>
<dbReference type="PATRIC" id="fig|512763.3.peg.3072"/>
<dbReference type="AlphaFoldDB" id="A0A0P0C8P4"/>
<dbReference type="PANTHER" id="PTHR30026:SF20">
    <property type="entry name" value="OUTER MEMBRANE PROTEIN TOLC"/>
    <property type="match status" value="1"/>
</dbReference>
<keyword evidence="4" id="KW-0472">Membrane</keyword>
<dbReference type="EMBL" id="CP012643">
    <property type="protein sequence ID" value="ALI99879.1"/>
    <property type="molecule type" value="Genomic_DNA"/>
</dbReference>
<comment type="subcellular location">
    <subcellularLocation>
        <location evidence="1">Cell outer membrane</location>
    </subcellularLocation>
</comment>
<organism evidence="7 8">
    <name type="scientific">Rufibacter tibetensis</name>
    <dbReference type="NCBI Taxonomy" id="512763"/>
    <lineage>
        <taxon>Bacteria</taxon>
        <taxon>Pseudomonadati</taxon>
        <taxon>Bacteroidota</taxon>
        <taxon>Cytophagia</taxon>
        <taxon>Cytophagales</taxon>
        <taxon>Hymenobacteraceae</taxon>
        <taxon>Rufibacter</taxon>
    </lineage>
</organism>
<dbReference type="Gene3D" id="1.20.1600.10">
    <property type="entry name" value="Outer membrane efflux proteins (OEP)"/>
    <property type="match status" value="1"/>
</dbReference>
<evidence type="ECO:0000256" key="1">
    <source>
        <dbReference type="ARBA" id="ARBA00004442"/>
    </source>
</evidence>
<evidence type="ECO:0000256" key="6">
    <source>
        <dbReference type="SAM" id="SignalP"/>
    </source>
</evidence>
<keyword evidence="6" id="KW-0732">Signal</keyword>
<dbReference type="InterPro" id="IPR051906">
    <property type="entry name" value="TolC-like"/>
</dbReference>
<evidence type="ECO:0000256" key="5">
    <source>
        <dbReference type="ARBA" id="ARBA00023237"/>
    </source>
</evidence>
<dbReference type="PANTHER" id="PTHR30026">
    <property type="entry name" value="OUTER MEMBRANE PROTEIN TOLC"/>
    <property type="match status" value="1"/>
</dbReference>
<evidence type="ECO:0000256" key="3">
    <source>
        <dbReference type="ARBA" id="ARBA00022692"/>
    </source>
</evidence>
<dbReference type="GO" id="GO:1990281">
    <property type="term" value="C:efflux pump complex"/>
    <property type="evidence" value="ECO:0007669"/>
    <property type="project" value="TreeGrafter"/>
</dbReference>
<reference evidence="7 8" key="1">
    <citation type="submission" date="2015-08" db="EMBL/GenBank/DDBJ databases">
        <title>Complete genome sequence of Rufibacter tibetensis strain 1351t, a radiation-resistant bacterium from tibet plateau.</title>
        <authorList>
            <person name="Dai J."/>
        </authorList>
    </citation>
    <scope>NUCLEOTIDE SEQUENCE [LARGE SCALE GENOMIC DNA]</scope>
    <source>
        <strain evidence="7 8">1351</strain>
    </source>
</reference>
<dbReference type="KEGG" id="rti:DC20_14005"/>
<evidence type="ECO:0000313" key="8">
    <source>
        <dbReference type="Proteomes" id="UP000061382"/>
    </source>
</evidence>
<keyword evidence="8" id="KW-1185">Reference proteome</keyword>
<dbReference type="GO" id="GO:0009279">
    <property type="term" value="C:cell outer membrane"/>
    <property type="evidence" value="ECO:0007669"/>
    <property type="project" value="UniProtKB-SubCell"/>
</dbReference>
<dbReference type="GO" id="GO:0015288">
    <property type="term" value="F:porin activity"/>
    <property type="evidence" value="ECO:0007669"/>
    <property type="project" value="TreeGrafter"/>
</dbReference>
<sequence>MLNMKKLSLAILLALSGLMAVAQTDPKQGGEWEKKLFNSEYALPILIEAAIGNAAELENADAAKLMAQEERKIIRKNFYSNFALNSAYQYGTWEQFGIAGEPVNSFNAFDSPLQARYTMGFTMALPLGQLLSRHNLIKKQDLAIAQVEGTRKLAERQVRQQVITLYQNMVLAKSQLELQQQAYQSAVVTNKLAEKQFKSGDILIDAMSTVQQAHTSTAAALRTAKINYETTLMMMEERIGMRLIDLIKSK</sequence>
<evidence type="ECO:0000313" key="7">
    <source>
        <dbReference type="EMBL" id="ALI99879.1"/>
    </source>
</evidence>
<accession>A0A0P0C8P4</accession>
<evidence type="ECO:0000256" key="4">
    <source>
        <dbReference type="ARBA" id="ARBA00023136"/>
    </source>
</evidence>
<proteinExistence type="predicted"/>
<gene>
    <name evidence="7" type="ORF">DC20_14005</name>
</gene>
<dbReference type="STRING" id="512763.DC20_14005"/>
<name>A0A0P0C8P4_9BACT</name>
<keyword evidence="3" id="KW-0812">Transmembrane</keyword>
<evidence type="ECO:0008006" key="9">
    <source>
        <dbReference type="Google" id="ProtNLM"/>
    </source>
</evidence>
<dbReference type="Proteomes" id="UP000061382">
    <property type="component" value="Chromosome"/>
</dbReference>
<dbReference type="OrthoDB" id="823635at2"/>
<feature type="signal peptide" evidence="6">
    <location>
        <begin position="1"/>
        <end position="22"/>
    </location>
</feature>
<keyword evidence="2" id="KW-1134">Transmembrane beta strand</keyword>
<feature type="chain" id="PRO_5006042470" description="Transporter" evidence="6">
    <location>
        <begin position="23"/>
        <end position="250"/>
    </location>
</feature>